<organism evidence="5 6">
    <name type="scientific">Stylonychia lemnae</name>
    <name type="common">Ciliate</name>
    <dbReference type="NCBI Taxonomy" id="5949"/>
    <lineage>
        <taxon>Eukaryota</taxon>
        <taxon>Sar</taxon>
        <taxon>Alveolata</taxon>
        <taxon>Ciliophora</taxon>
        <taxon>Intramacronucleata</taxon>
        <taxon>Spirotrichea</taxon>
        <taxon>Stichotrichia</taxon>
        <taxon>Sporadotrichida</taxon>
        <taxon>Oxytrichidae</taxon>
        <taxon>Stylonychinae</taxon>
        <taxon>Stylonychia</taxon>
    </lineage>
</organism>
<dbReference type="Gene3D" id="3.20.200.10">
    <property type="entry name" value="MHCK/EF2 kinase"/>
    <property type="match status" value="1"/>
</dbReference>
<dbReference type="GO" id="GO:0004674">
    <property type="term" value="F:protein serine/threonine kinase activity"/>
    <property type="evidence" value="ECO:0007669"/>
    <property type="project" value="UniProtKB-KW"/>
</dbReference>
<dbReference type="OrthoDB" id="430683at2759"/>
<dbReference type="Pfam" id="PF02816">
    <property type="entry name" value="Alpha_kinase"/>
    <property type="match status" value="1"/>
</dbReference>
<dbReference type="CDD" id="cd04515">
    <property type="entry name" value="Alpha_kinase"/>
    <property type="match status" value="1"/>
</dbReference>
<dbReference type="EMBL" id="CCKQ01019079">
    <property type="protein sequence ID" value="CDW91089.1"/>
    <property type="molecule type" value="Genomic_DNA"/>
</dbReference>
<dbReference type="SUPFAM" id="SSF56112">
    <property type="entry name" value="Protein kinase-like (PK-like)"/>
    <property type="match status" value="1"/>
</dbReference>
<accession>A0A078B9I8</accession>
<sequence>MESSNDLIQNSSGQQTNEASEWIYEYCFQNDTSTRSQQLDQFGKSGDQFQGKGKDEEQGEFEFIGQIKEDQFKIEQLYISEKDQDKIIEGHLMQDGTLVGKWKYTKDRESANNEGDFVIRNVSNIAYALTDKCPEYLKLTQENIPCKCQNELIKQDKKQDQSQKCSLCTSDVQINYYTCEKCNFLICYLCFQKIQYMSKSELISIILNNSKKSDVTNNIDYIRGIYRKAFCDSERARSSIMRRKGRDYKWFEVYYLDENSLEFKKKENIELYVDSMKFAQGYFFQVKQCNQTRRFADIRSPDQQQTFREINLDPEVHWAIKNKIRRKHIHQIPNNIAKQYLAKTLAENFNRLLNKIYPEDTYSMNYIQPYILLPMFEVSDNQNIYKMENFQETDQKFQNFNRPKQELKVIDEIFGEAKLPNAFTHWTYAATGNRFMITDVKGWQIEKGHFNLIGAIVFSTVGNQLGLIDWGQIGTVNWMMKHVCNDICNDLPMIEDQNLIEQCMNYMEKFQNNSFNQQINAILGSRK</sequence>
<evidence type="ECO:0000313" key="5">
    <source>
        <dbReference type="EMBL" id="CDW91089.1"/>
    </source>
</evidence>
<dbReference type="InterPro" id="IPR004166">
    <property type="entry name" value="a-kinase_dom"/>
</dbReference>
<evidence type="ECO:0000313" key="6">
    <source>
        <dbReference type="Proteomes" id="UP000039865"/>
    </source>
</evidence>
<gene>
    <name evidence="5" type="primary">Contig10641.g11360</name>
    <name evidence="5" type="ORF">STYLEM_20239</name>
</gene>
<protein>
    <submittedName>
        <fullName evidence="5">Protein serine threonine kinase</fullName>
    </submittedName>
</protein>
<dbReference type="InParanoid" id="A0A078B9I8"/>
<dbReference type="PROSITE" id="PS51158">
    <property type="entry name" value="ALPHA_KINASE"/>
    <property type="match status" value="1"/>
</dbReference>
<evidence type="ECO:0000256" key="3">
    <source>
        <dbReference type="ARBA" id="ARBA00022777"/>
    </source>
</evidence>
<evidence type="ECO:0000256" key="1">
    <source>
        <dbReference type="ARBA" id="ARBA00022527"/>
    </source>
</evidence>
<dbReference type="Proteomes" id="UP000039865">
    <property type="component" value="Unassembled WGS sequence"/>
</dbReference>
<evidence type="ECO:0000256" key="2">
    <source>
        <dbReference type="ARBA" id="ARBA00022679"/>
    </source>
</evidence>
<dbReference type="GO" id="GO:0005524">
    <property type="term" value="F:ATP binding"/>
    <property type="evidence" value="ECO:0007669"/>
    <property type="project" value="InterPro"/>
</dbReference>
<keyword evidence="2" id="KW-0808">Transferase</keyword>
<keyword evidence="1" id="KW-0723">Serine/threonine-protein kinase</keyword>
<reference evidence="5 6" key="1">
    <citation type="submission" date="2014-06" db="EMBL/GenBank/DDBJ databases">
        <authorList>
            <person name="Swart Estienne"/>
        </authorList>
    </citation>
    <scope>NUCLEOTIDE SEQUENCE [LARGE SCALE GENOMIC DNA]</scope>
    <source>
        <strain evidence="5 6">130c</strain>
    </source>
</reference>
<name>A0A078B9I8_STYLE</name>
<proteinExistence type="predicted"/>
<keyword evidence="3 5" id="KW-0418">Kinase</keyword>
<dbReference type="AlphaFoldDB" id="A0A078B9I8"/>
<evidence type="ECO:0000259" key="4">
    <source>
        <dbReference type="PROSITE" id="PS51158"/>
    </source>
</evidence>
<keyword evidence="6" id="KW-1185">Reference proteome</keyword>
<feature type="domain" description="Alpha-type protein kinase" evidence="4">
    <location>
        <begin position="270"/>
        <end position="496"/>
    </location>
</feature>
<dbReference type="InterPro" id="IPR011009">
    <property type="entry name" value="Kinase-like_dom_sf"/>
</dbReference>